<accession>A0A922L5V5</accession>
<sequence length="127" mass="14288">MTEVSLSSASTTRRTIAAVSTTTTRAGKQRFKFVQIVQRQSASTAAAVTNTITYPSKKKKTVYIYALIRGAIKLIKPRLSVKNTFHLYMNTKYNTLYILMIQYQNFDTVAPPLLPVMGICVWLTMNS</sequence>
<comment type="caution">
    <text evidence="1">The sequence shown here is derived from an EMBL/GenBank/DDBJ whole genome shotgun (WGS) entry which is preliminary data.</text>
</comment>
<evidence type="ECO:0000313" key="1">
    <source>
        <dbReference type="EMBL" id="KAH9521064.1"/>
    </source>
</evidence>
<organism evidence="1 2">
    <name type="scientific">Dermatophagoides farinae</name>
    <name type="common">American house dust mite</name>
    <dbReference type="NCBI Taxonomy" id="6954"/>
    <lineage>
        <taxon>Eukaryota</taxon>
        <taxon>Metazoa</taxon>
        <taxon>Ecdysozoa</taxon>
        <taxon>Arthropoda</taxon>
        <taxon>Chelicerata</taxon>
        <taxon>Arachnida</taxon>
        <taxon>Acari</taxon>
        <taxon>Acariformes</taxon>
        <taxon>Sarcoptiformes</taxon>
        <taxon>Astigmata</taxon>
        <taxon>Psoroptidia</taxon>
        <taxon>Analgoidea</taxon>
        <taxon>Pyroglyphidae</taxon>
        <taxon>Dermatophagoidinae</taxon>
        <taxon>Dermatophagoides</taxon>
    </lineage>
</organism>
<gene>
    <name evidence="1" type="ORF">DERF_004743</name>
</gene>
<protein>
    <submittedName>
        <fullName evidence="1">Uncharacterized protein</fullName>
    </submittedName>
</protein>
<name>A0A922L5V5_DERFA</name>
<dbReference type="AlphaFoldDB" id="A0A922L5V5"/>
<proteinExistence type="predicted"/>
<reference evidence="1" key="2">
    <citation type="journal article" date="2022" name="Res Sq">
        <title>Comparative Genomics Reveals Insights into the Divergent Evolution of Astigmatic Mites and Household Pest Adaptations.</title>
        <authorList>
            <person name="Xiong Q."/>
            <person name="Wan A.T.-Y."/>
            <person name="Liu X.-Y."/>
            <person name="Fung C.S.-H."/>
            <person name="Xiao X."/>
            <person name="Malainual N."/>
            <person name="Hou J."/>
            <person name="Wang L."/>
            <person name="Wang M."/>
            <person name="Yang K."/>
            <person name="Cui Y."/>
            <person name="Leung E."/>
            <person name="Nong W."/>
            <person name="Shin S.-K."/>
            <person name="Au S."/>
            <person name="Jeong K.Y."/>
            <person name="Chew F.T."/>
            <person name="Hui J."/>
            <person name="Leung T.F."/>
            <person name="Tungtrongchitr A."/>
            <person name="Zhong N."/>
            <person name="Liu Z."/>
            <person name="Tsui S."/>
        </authorList>
    </citation>
    <scope>NUCLEOTIDE SEQUENCE</scope>
    <source>
        <strain evidence="1">Derf</strain>
        <tissue evidence="1">Whole organism</tissue>
    </source>
</reference>
<keyword evidence="2" id="KW-1185">Reference proteome</keyword>
<dbReference type="Proteomes" id="UP000790347">
    <property type="component" value="Unassembled WGS sequence"/>
</dbReference>
<dbReference type="EMBL" id="ASGP02000002">
    <property type="protein sequence ID" value="KAH9521064.1"/>
    <property type="molecule type" value="Genomic_DNA"/>
</dbReference>
<evidence type="ECO:0000313" key="2">
    <source>
        <dbReference type="Proteomes" id="UP000790347"/>
    </source>
</evidence>
<reference evidence="1" key="1">
    <citation type="submission" date="2013-05" db="EMBL/GenBank/DDBJ databases">
        <authorList>
            <person name="Yim A.K.Y."/>
            <person name="Chan T.F."/>
            <person name="Ji K.M."/>
            <person name="Liu X.Y."/>
            <person name="Zhou J.W."/>
            <person name="Li R.Q."/>
            <person name="Yang K.Y."/>
            <person name="Li J."/>
            <person name="Li M."/>
            <person name="Law P.T.W."/>
            <person name="Wu Y.L."/>
            <person name="Cai Z.L."/>
            <person name="Qin H."/>
            <person name="Bao Y."/>
            <person name="Leung R.K.K."/>
            <person name="Ng P.K.S."/>
            <person name="Zou J."/>
            <person name="Zhong X.J."/>
            <person name="Ran P.X."/>
            <person name="Zhong N.S."/>
            <person name="Liu Z.G."/>
            <person name="Tsui S.K.W."/>
        </authorList>
    </citation>
    <scope>NUCLEOTIDE SEQUENCE</scope>
    <source>
        <strain evidence="1">Derf</strain>
        <tissue evidence="1">Whole organism</tissue>
    </source>
</reference>